<dbReference type="AlphaFoldDB" id="A0A146LZ55"/>
<sequence length="127" mass="14665">KIWKLTDPRKLCDEDKPAHTWEATLWDSRGLGSICSRYLMQNCVCVFHIFPNAWVWVQIAIRPQTSSDVVSWGQPLPALPRDWEEGDERPSFLPLRHEGRCRLKGPTLGFLWIQNQTILTSPSGYSE</sequence>
<feature type="non-terminal residue" evidence="1">
    <location>
        <position position="1"/>
    </location>
</feature>
<dbReference type="EMBL" id="GDHC01005796">
    <property type="protein sequence ID" value="JAQ12833.1"/>
    <property type="molecule type" value="Transcribed_RNA"/>
</dbReference>
<protein>
    <submittedName>
        <fullName evidence="1">Uncharacterized protein</fullName>
    </submittedName>
</protein>
<gene>
    <name evidence="1" type="ORF">g.454</name>
</gene>
<proteinExistence type="predicted"/>
<name>A0A146LZ55_LYGHE</name>
<organism evidence="1">
    <name type="scientific">Lygus hesperus</name>
    <name type="common">Western plant bug</name>
    <dbReference type="NCBI Taxonomy" id="30085"/>
    <lineage>
        <taxon>Eukaryota</taxon>
        <taxon>Metazoa</taxon>
        <taxon>Ecdysozoa</taxon>
        <taxon>Arthropoda</taxon>
        <taxon>Hexapoda</taxon>
        <taxon>Insecta</taxon>
        <taxon>Pterygota</taxon>
        <taxon>Neoptera</taxon>
        <taxon>Paraneoptera</taxon>
        <taxon>Hemiptera</taxon>
        <taxon>Heteroptera</taxon>
        <taxon>Panheteroptera</taxon>
        <taxon>Cimicomorpha</taxon>
        <taxon>Miridae</taxon>
        <taxon>Mirini</taxon>
        <taxon>Lygus</taxon>
    </lineage>
</organism>
<reference evidence="1" key="1">
    <citation type="journal article" date="2016" name="Gigascience">
        <title>De novo construction of an expanded transcriptome assembly for the western tarnished plant bug, Lygus hesperus.</title>
        <authorList>
            <person name="Tassone E.E."/>
            <person name="Geib S.M."/>
            <person name="Hall B."/>
            <person name="Fabrick J.A."/>
            <person name="Brent C.S."/>
            <person name="Hull J.J."/>
        </authorList>
    </citation>
    <scope>NUCLEOTIDE SEQUENCE</scope>
</reference>
<accession>A0A146LZ55</accession>
<evidence type="ECO:0000313" key="1">
    <source>
        <dbReference type="EMBL" id="JAQ12833.1"/>
    </source>
</evidence>